<dbReference type="EMBL" id="ML121532">
    <property type="protein sequence ID" value="RPB27263.1"/>
    <property type="molecule type" value="Genomic_DNA"/>
</dbReference>
<dbReference type="InParanoid" id="A0A3N4LWJ1"/>
<evidence type="ECO:0000259" key="1">
    <source>
        <dbReference type="Pfam" id="PF01814"/>
    </source>
</evidence>
<keyword evidence="3" id="KW-1185">Reference proteome</keyword>
<reference evidence="2 3" key="1">
    <citation type="journal article" date="2018" name="Nat. Ecol. Evol.">
        <title>Pezizomycetes genomes reveal the molecular basis of ectomycorrhizal truffle lifestyle.</title>
        <authorList>
            <person name="Murat C."/>
            <person name="Payen T."/>
            <person name="Noel B."/>
            <person name="Kuo A."/>
            <person name="Morin E."/>
            <person name="Chen J."/>
            <person name="Kohler A."/>
            <person name="Krizsan K."/>
            <person name="Balestrini R."/>
            <person name="Da Silva C."/>
            <person name="Montanini B."/>
            <person name="Hainaut M."/>
            <person name="Levati E."/>
            <person name="Barry K.W."/>
            <person name="Belfiori B."/>
            <person name="Cichocki N."/>
            <person name="Clum A."/>
            <person name="Dockter R.B."/>
            <person name="Fauchery L."/>
            <person name="Guy J."/>
            <person name="Iotti M."/>
            <person name="Le Tacon F."/>
            <person name="Lindquist E.A."/>
            <person name="Lipzen A."/>
            <person name="Malagnac F."/>
            <person name="Mello A."/>
            <person name="Molinier V."/>
            <person name="Miyauchi S."/>
            <person name="Poulain J."/>
            <person name="Riccioni C."/>
            <person name="Rubini A."/>
            <person name="Sitrit Y."/>
            <person name="Splivallo R."/>
            <person name="Traeger S."/>
            <person name="Wang M."/>
            <person name="Zifcakova L."/>
            <person name="Wipf D."/>
            <person name="Zambonelli A."/>
            <person name="Paolocci F."/>
            <person name="Nowrousian M."/>
            <person name="Ottonello S."/>
            <person name="Baldrian P."/>
            <person name="Spatafora J.W."/>
            <person name="Henrissat B."/>
            <person name="Nagy L.G."/>
            <person name="Aury J.M."/>
            <person name="Wincker P."/>
            <person name="Grigoriev I.V."/>
            <person name="Bonfante P."/>
            <person name="Martin F.M."/>
        </authorList>
    </citation>
    <scope>NUCLEOTIDE SEQUENCE [LARGE SCALE GENOMIC DNA]</scope>
    <source>
        <strain evidence="2 3">ATCC MYA-4762</strain>
    </source>
</reference>
<protein>
    <recommendedName>
        <fullName evidence="1">Hemerythrin-like domain-containing protein</fullName>
    </recommendedName>
</protein>
<dbReference type="Proteomes" id="UP000267821">
    <property type="component" value="Unassembled WGS sequence"/>
</dbReference>
<dbReference type="InterPro" id="IPR053206">
    <property type="entry name" value="Dimeric_xanthone_biosynth"/>
</dbReference>
<dbReference type="OrthoDB" id="10044044at2759"/>
<dbReference type="AlphaFoldDB" id="A0A3N4LWJ1"/>
<dbReference type="PANTHER" id="PTHR38048">
    <property type="entry name" value="EXPRESSED PROTEIN"/>
    <property type="match status" value="1"/>
</dbReference>
<dbReference type="Gene3D" id="1.20.120.520">
    <property type="entry name" value="nmb1532 protein domain like"/>
    <property type="match status" value="1"/>
</dbReference>
<organism evidence="2 3">
    <name type="scientific">Terfezia boudieri ATCC MYA-4762</name>
    <dbReference type="NCBI Taxonomy" id="1051890"/>
    <lineage>
        <taxon>Eukaryota</taxon>
        <taxon>Fungi</taxon>
        <taxon>Dikarya</taxon>
        <taxon>Ascomycota</taxon>
        <taxon>Pezizomycotina</taxon>
        <taxon>Pezizomycetes</taxon>
        <taxon>Pezizales</taxon>
        <taxon>Pezizaceae</taxon>
        <taxon>Terfezia</taxon>
    </lineage>
</organism>
<dbReference type="CDD" id="cd12108">
    <property type="entry name" value="Hr-like"/>
    <property type="match status" value="1"/>
</dbReference>
<proteinExistence type="predicted"/>
<evidence type="ECO:0000313" key="2">
    <source>
        <dbReference type="EMBL" id="RPB27263.1"/>
    </source>
</evidence>
<evidence type="ECO:0000313" key="3">
    <source>
        <dbReference type="Proteomes" id="UP000267821"/>
    </source>
</evidence>
<dbReference type="Pfam" id="PF01814">
    <property type="entry name" value="Hemerythrin"/>
    <property type="match status" value="1"/>
</dbReference>
<dbReference type="PANTHER" id="PTHR38048:SF1">
    <property type="entry name" value="HEMERYTHRIN-LIKE DOMAIN-CONTAINING PROTEIN"/>
    <property type="match status" value="1"/>
</dbReference>
<gene>
    <name evidence="2" type="ORF">L211DRAFT_820373</name>
</gene>
<accession>A0A3N4LWJ1</accession>
<dbReference type="STRING" id="1051890.A0A3N4LWJ1"/>
<name>A0A3N4LWJ1_9PEZI</name>
<sequence length="198" mass="22995">MENETGYAATTEESILPLTDGTPAAVEEVKVPKLTSSEFGEYNRLAEYMDSFHNHFRVRWNELYATASGKGSKDSNPAKLSPSRFLKAASQFLDTLTMHHNIEETYVFPHLSTRMPAFQKNLVLINQHKQIHAGMEKLGLYLAECREGVRDLRMEEVQELMDSWKDVLWSHLDREVEELGAEKMRQYWSIEEMKSFRF</sequence>
<feature type="domain" description="Hemerythrin-like" evidence="1">
    <location>
        <begin position="46"/>
        <end position="179"/>
    </location>
</feature>
<dbReference type="InterPro" id="IPR012312">
    <property type="entry name" value="Hemerythrin-like"/>
</dbReference>